<protein>
    <submittedName>
        <fullName evidence="2">Uncharacterized protein</fullName>
    </submittedName>
</protein>
<organism evidence="2 3">
    <name type="scientific">Ajellomyces capsulatus (strain H143)</name>
    <name type="common">Darling's disease fungus</name>
    <name type="synonym">Histoplasma capsulatum</name>
    <dbReference type="NCBI Taxonomy" id="544712"/>
    <lineage>
        <taxon>Eukaryota</taxon>
        <taxon>Fungi</taxon>
        <taxon>Dikarya</taxon>
        <taxon>Ascomycota</taxon>
        <taxon>Pezizomycotina</taxon>
        <taxon>Eurotiomycetes</taxon>
        <taxon>Eurotiomycetidae</taxon>
        <taxon>Onygenales</taxon>
        <taxon>Ajellomycetaceae</taxon>
        <taxon>Histoplasma</taxon>
    </lineage>
</organism>
<evidence type="ECO:0000313" key="3">
    <source>
        <dbReference type="Proteomes" id="UP000002624"/>
    </source>
</evidence>
<proteinExistence type="predicted"/>
<reference evidence="3" key="1">
    <citation type="submission" date="2009-05" db="EMBL/GenBank/DDBJ databases">
        <title>The genome sequence of Ajellomyces capsulatus strain H143.</title>
        <authorList>
            <person name="Champion M."/>
            <person name="Cuomo C.A."/>
            <person name="Ma L.-J."/>
            <person name="Henn M.R."/>
            <person name="Sil A."/>
            <person name="Goldman B."/>
            <person name="Young S.K."/>
            <person name="Kodira C.D."/>
            <person name="Zeng Q."/>
            <person name="Koehrsen M."/>
            <person name="Alvarado L."/>
            <person name="Berlin A.M."/>
            <person name="Borenstein D."/>
            <person name="Chen Z."/>
            <person name="Engels R."/>
            <person name="Freedman E."/>
            <person name="Gellesch M."/>
            <person name="Goldberg J."/>
            <person name="Griggs A."/>
            <person name="Gujja S."/>
            <person name="Heiman D.I."/>
            <person name="Hepburn T.A."/>
            <person name="Howarth C."/>
            <person name="Jen D."/>
            <person name="Larson L."/>
            <person name="Lewis B."/>
            <person name="Mehta T."/>
            <person name="Park D."/>
            <person name="Pearson M."/>
            <person name="Roberts A."/>
            <person name="Saif S."/>
            <person name="Shea T.D."/>
            <person name="Shenoy N."/>
            <person name="Sisk P."/>
            <person name="Stolte C."/>
            <person name="Sykes S."/>
            <person name="Walk T."/>
            <person name="White J."/>
            <person name="Yandava C."/>
            <person name="Klein B."/>
            <person name="McEwen J.G."/>
            <person name="Puccia R."/>
            <person name="Goldman G.H."/>
            <person name="Felipe M.S."/>
            <person name="Nino-Vega G."/>
            <person name="San-Blas G."/>
            <person name="Taylor J.W."/>
            <person name="Mendoza L."/>
            <person name="Galagan J.E."/>
            <person name="Nusbaum C."/>
            <person name="Birren B.W."/>
        </authorList>
    </citation>
    <scope>NUCLEOTIDE SEQUENCE [LARGE SCALE GENOMIC DNA]</scope>
    <source>
        <strain evidence="3">H143</strain>
    </source>
</reference>
<evidence type="ECO:0000313" key="2">
    <source>
        <dbReference type="EMBL" id="EER44754.1"/>
    </source>
</evidence>
<sequence length="151" mass="16744">MFSMLSYSGNLIQLHSLRYSAEGAPQVHATPGPPSLRAWGRATLKRSLYTQTVHPRLAEKGLHKYPARFFMISNVTKEPSPIFLSFGTMMLEALKASMNYVQNLSFGGLIMRAQECSPSNDRQSGSEDAPLEGDHNMRKHALTHLPLDEGA</sequence>
<dbReference type="OMA" id="ARFFMIS"/>
<accession>C6H512</accession>
<dbReference type="AlphaFoldDB" id="C6H512"/>
<evidence type="ECO:0000256" key="1">
    <source>
        <dbReference type="SAM" id="MobiDB-lite"/>
    </source>
</evidence>
<gene>
    <name evidence="2" type="ORF">HCDG_00333</name>
</gene>
<dbReference type="OrthoDB" id="10438802at2759"/>
<name>C6H512_AJECH</name>
<dbReference type="HOGENOM" id="CLU_1730908_0_0_1"/>
<dbReference type="VEuPathDB" id="FungiDB:HCDG_00333"/>
<feature type="region of interest" description="Disordered" evidence="1">
    <location>
        <begin position="116"/>
        <end position="151"/>
    </location>
</feature>
<dbReference type="Proteomes" id="UP000002624">
    <property type="component" value="Unassembled WGS sequence"/>
</dbReference>
<dbReference type="EMBL" id="GG692419">
    <property type="protein sequence ID" value="EER44754.1"/>
    <property type="molecule type" value="Genomic_DNA"/>
</dbReference>